<name>A0A913XR15_EXADI</name>
<dbReference type="OrthoDB" id="6159439at2759"/>
<dbReference type="GO" id="GO:0045944">
    <property type="term" value="P:positive regulation of transcription by RNA polymerase II"/>
    <property type="evidence" value="ECO:0007669"/>
    <property type="project" value="UniProtKB-ARBA"/>
</dbReference>
<dbReference type="OMA" id="EYPYMAN"/>
<protein>
    <recommendedName>
        <fullName evidence="10">Homeobox domain-containing protein</fullName>
    </recommendedName>
</protein>
<evidence type="ECO:0000256" key="2">
    <source>
        <dbReference type="ARBA" id="ARBA00022473"/>
    </source>
</evidence>
<comment type="subcellular location">
    <subcellularLocation>
        <location evidence="1 7 8">Nucleus</location>
    </subcellularLocation>
</comment>
<dbReference type="InterPro" id="IPR001356">
    <property type="entry name" value="HD"/>
</dbReference>
<reference evidence="11" key="1">
    <citation type="submission" date="2022-11" db="UniProtKB">
        <authorList>
            <consortium name="EnsemblMetazoa"/>
        </authorList>
    </citation>
    <scope>IDENTIFICATION</scope>
</reference>
<keyword evidence="3" id="KW-0524">Neurogenesis</keyword>
<feature type="region of interest" description="Disordered" evidence="9">
    <location>
        <begin position="148"/>
        <end position="195"/>
    </location>
</feature>
<dbReference type="Pfam" id="PF00046">
    <property type="entry name" value="Homeodomain"/>
    <property type="match status" value="1"/>
</dbReference>
<organism evidence="11 12">
    <name type="scientific">Exaiptasia diaphana</name>
    <name type="common">Tropical sea anemone</name>
    <name type="synonym">Aiptasia pulchella</name>
    <dbReference type="NCBI Taxonomy" id="2652724"/>
    <lineage>
        <taxon>Eukaryota</taxon>
        <taxon>Metazoa</taxon>
        <taxon>Cnidaria</taxon>
        <taxon>Anthozoa</taxon>
        <taxon>Hexacorallia</taxon>
        <taxon>Actiniaria</taxon>
        <taxon>Aiptasiidae</taxon>
        <taxon>Exaiptasia</taxon>
    </lineage>
</organism>
<feature type="DNA-binding region" description="Homeobox" evidence="7">
    <location>
        <begin position="93"/>
        <end position="152"/>
    </location>
</feature>
<sequence>MLDSYFTMHGNYHKSSPLFHREVFNRGMSSCVDISHHCSKCRFESEQERAFRMAGMFGRLPPYPMNGLNYPSPNFDYFGADAHGQMFGPPRKQRRERTTFTKNQLEILEELFAKTRYPDIFMREEVAIKINLPESRVQVWFKNRRAKLRQLNKGQSKSSPKPAKRKSPSPEPQPNKTPSPPVTNHYVNSNPWQQQGVDMRMPVARSNYQPPPNMMNGMMGNVMNGACAVGGSGPRFMPPHPPPSAYHHPSQDYPYMGNNNNGGMNSSMPGNPNGPPNYYSSSMI</sequence>
<dbReference type="AlphaFoldDB" id="A0A913XR15"/>
<dbReference type="InterPro" id="IPR009057">
    <property type="entry name" value="Homeodomain-like_sf"/>
</dbReference>
<evidence type="ECO:0000313" key="12">
    <source>
        <dbReference type="Proteomes" id="UP000887567"/>
    </source>
</evidence>
<evidence type="ECO:0000256" key="1">
    <source>
        <dbReference type="ARBA" id="ARBA00004123"/>
    </source>
</evidence>
<dbReference type="GO" id="GO:0007399">
    <property type="term" value="P:nervous system development"/>
    <property type="evidence" value="ECO:0007669"/>
    <property type="project" value="UniProtKB-KW"/>
</dbReference>
<dbReference type="FunFam" id="1.10.10.60:FF:000068">
    <property type="entry name" value="Orthodenticle homeobox 1"/>
    <property type="match status" value="1"/>
</dbReference>
<dbReference type="SUPFAM" id="SSF46689">
    <property type="entry name" value="Homeodomain-like"/>
    <property type="match status" value="1"/>
</dbReference>
<evidence type="ECO:0000259" key="10">
    <source>
        <dbReference type="PROSITE" id="PS50071"/>
    </source>
</evidence>
<keyword evidence="6 7" id="KW-0539">Nucleus</keyword>
<evidence type="ECO:0000256" key="9">
    <source>
        <dbReference type="SAM" id="MobiDB-lite"/>
    </source>
</evidence>
<keyword evidence="2" id="KW-0217">Developmental protein</keyword>
<evidence type="ECO:0000313" key="11">
    <source>
        <dbReference type="EnsemblMetazoa" id="XP_020908323.1"/>
    </source>
</evidence>
<dbReference type="PANTHER" id="PTHR45793">
    <property type="entry name" value="HOMEOBOX PROTEIN"/>
    <property type="match status" value="1"/>
</dbReference>
<dbReference type="GO" id="GO:0000978">
    <property type="term" value="F:RNA polymerase II cis-regulatory region sequence-specific DNA binding"/>
    <property type="evidence" value="ECO:0007669"/>
    <property type="project" value="TreeGrafter"/>
</dbReference>
<dbReference type="GO" id="GO:0000981">
    <property type="term" value="F:DNA-binding transcription factor activity, RNA polymerase II-specific"/>
    <property type="evidence" value="ECO:0007669"/>
    <property type="project" value="InterPro"/>
</dbReference>
<dbReference type="EnsemblMetazoa" id="XM_021052664.2">
    <property type="protein sequence ID" value="XP_020908323.1"/>
    <property type="gene ID" value="LOC110246334"/>
</dbReference>
<evidence type="ECO:0000256" key="3">
    <source>
        <dbReference type="ARBA" id="ARBA00022902"/>
    </source>
</evidence>
<dbReference type="Proteomes" id="UP000887567">
    <property type="component" value="Unplaced"/>
</dbReference>
<dbReference type="SMART" id="SM00389">
    <property type="entry name" value="HOX"/>
    <property type="match status" value="1"/>
</dbReference>
<feature type="compositionally biased region" description="Pro residues" evidence="9">
    <location>
        <begin position="169"/>
        <end position="181"/>
    </location>
</feature>
<dbReference type="RefSeq" id="XP_020908323.1">
    <property type="nucleotide sequence ID" value="XM_021052664.2"/>
</dbReference>
<feature type="region of interest" description="Disordered" evidence="9">
    <location>
        <begin position="262"/>
        <end position="284"/>
    </location>
</feature>
<feature type="domain" description="Homeobox" evidence="10">
    <location>
        <begin position="91"/>
        <end position="151"/>
    </location>
</feature>
<dbReference type="CDD" id="cd00086">
    <property type="entry name" value="homeodomain"/>
    <property type="match status" value="1"/>
</dbReference>
<dbReference type="KEGG" id="epa:110246334"/>
<keyword evidence="12" id="KW-1185">Reference proteome</keyword>
<dbReference type="Gene3D" id="1.10.10.60">
    <property type="entry name" value="Homeodomain-like"/>
    <property type="match status" value="1"/>
</dbReference>
<dbReference type="GeneID" id="110246334"/>
<proteinExistence type="predicted"/>
<evidence type="ECO:0000256" key="7">
    <source>
        <dbReference type="PROSITE-ProRule" id="PRU00108"/>
    </source>
</evidence>
<evidence type="ECO:0000256" key="8">
    <source>
        <dbReference type="RuleBase" id="RU000682"/>
    </source>
</evidence>
<evidence type="ECO:0000256" key="6">
    <source>
        <dbReference type="ARBA" id="ARBA00023242"/>
    </source>
</evidence>
<dbReference type="InterPro" id="IPR017970">
    <property type="entry name" value="Homeobox_CS"/>
</dbReference>
<dbReference type="GO" id="GO:0005634">
    <property type="term" value="C:nucleus"/>
    <property type="evidence" value="ECO:0007669"/>
    <property type="project" value="UniProtKB-SubCell"/>
</dbReference>
<keyword evidence="5 7" id="KW-0371">Homeobox</keyword>
<evidence type="ECO:0000256" key="5">
    <source>
        <dbReference type="ARBA" id="ARBA00023155"/>
    </source>
</evidence>
<evidence type="ECO:0000256" key="4">
    <source>
        <dbReference type="ARBA" id="ARBA00023125"/>
    </source>
</evidence>
<accession>A0A913XR15</accession>
<keyword evidence="4 7" id="KW-0238">DNA-binding</keyword>
<dbReference type="PROSITE" id="PS50071">
    <property type="entry name" value="HOMEOBOX_2"/>
    <property type="match status" value="1"/>
</dbReference>
<dbReference type="PROSITE" id="PS00027">
    <property type="entry name" value="HOMEOBOX_1"/>
    <property type="match status" value="1"/>
</dbReference>
<feature type="compositionally biased region" description="Polar residues" evidence="9">
    <location>
        <begin position="185"/>
        <end position="195"/>
    </location>
</feature>
<dbReference type="PANTHER" id="PTHR45793:SF5">
    <property type="entry name" value="HOMEOTIC PROTEIN OCELLILESS"/>
    <property type="match status" value="1"/>
</dbReference>